<keyword evidence="8" id="KW-1185">Reference proteome</keyword>
<feature type="transmembrane region" description="Helical" evidence="5">
    <location>
        <begin position="159"/>
        <end position="177"/>
    </location>
</feature>
<evidence type="ECO:0000256" key="5">
    <source>
        <dbReference type="SAM" id="Phobius"/>
    </source>
</evidence>
<dbReference type="PANTHER" id="PTHR23360:SF29">
    <property type="entry name" value="G_PROTEIN_RECEP_F1_2 DOMAIN-CONTAINING PROTEIN"/>
    <property type="match status" value="1"/>
</dbReference>
<dbReference type="InterPro" id="IPR047130">
    <property type="entry name" value="7TM_GPCR_Srsx_nematod"/>
</dbReference>
<evidence type="ECO:0000256" key="2">
    <source>
        <dbReference type="ARBA" id="ARBA00022692"/>
    </source>
</evidence>
<feature type="transmembrane region" description="Helical" evidence="5">
    <location>
        <begin position="40"/>
        <end position="58"/>
    </location>
</feature>
<dbReference type="InterPro" id="IPR019424">
    <property type="entry name" value="7TM_GPCR_Srsx"/>
</dbReference>
<keyword evidence="2 5" id="KW-0812">Transmembrane</keyword>
<gene>
    <name evidence="7" type="ORF">QR680_007207</name>
</gene>
<feature type="transmembrane region" description="Helical" evidence="5">
    <location>
        <begin position="248"/>
        <end position="273"/>
    </location>
</feature>
<sequence length="358" mass="39792">MVPSCTSTSCSMDHCNDPELTKNFPDNHIYDLLDMCKVNMGVGGATALLNIPVIFVFLSNSRFRQDNKLLIALAIGDMCNCLGIALMGLDRFLIYSSIRSDCDTPVETSWTCARKPYLGIRVLGNLWPPAVQVVMGMERASSVLFPIAFKRYTNFKSHMALLLTILFATISLAVGYINSSLDKVKTVKMDCGRGAVFSKPFATFVYQAETVGYTVAFVLNIIAFAKAVQIKKRINNAKSNRDIRRIRICLLVTLLSLVLVAAPNAYGTFLIYFATKRTSNDEVGINPTTVMTCANSSLNIFIYLLLNSEFRERLLDLFRCRRSSTRNSVISVGPSTAPISMRTIASSQTFIKRNSTRR</sequence>
<accession>A0AA39LYQ6</accession>
<evidence type="ECO:0000256" key="3">
    <source>
        <dbReference type="ARBA" id="ARBA00022989"/>
    </source>
</evidence>
<organism evidence="7 8">
    <name type="scientific">Steinernema hermaphroditum</name>
    <dbReference type="NCBI Taxonomy" id="289476"/>
    <lineage>
        <taxon>Eukaryota</taxon>
        <taxon>Metazoa</taxon>
        <taxon>Ecdysozoa</taxon>
        <taxon>Nematoda</taxon>
        <taxon>Chromadorea</taxon>
        <taxon>Rhabditida</taxon>
        <taxon>Tylenchina</taxon>
        <taxon>Panagrolaimomorpha</taxon>
        <taxon>Strongyloidoidea</taxon>
        <taxon>Steinernematidae</taxon>
        <taxon>Steinernema</taxon>
    </lineage>
</organism>
<feature type="transmembrane region" description="Helical" evidence="5">
    <location>
        <begin position="285"/>
        <end position="306"/>
    </location>
</feature>
<keyword evidence="4 5" id="KW-0472">Membrane</keyword>
<dbReference type="GO" id="GO:0016020">
    <property type="term" value="C:membrane"/>
    <property type="evidence" value="ECO:0007669"/>
    <property type="project" value="UniProtKB-SubCell"/>
</dbReference>
<name>A0AA39LYQ6_9BILA</name>
<dbReference type="EMBL" id="JAUCMV010000003">
    <property type="protein sequence ID" value="KAK0414214.1"/>
    <property type="molecule type" value="Genomic_DNA"/>
</dbReference>
<evidence type="ECO:0000259" key="6">
    <source>
        <dbReference type="PROSITE" id="PS50262"/>
    </source>
</evidence>
<dbReference type="Proteomes" id="UP001175271">
    <property type="component" value="Unassembled WGS sequence"/>
</dbReference>
<protein>
    <recommendedName>
        <fullName evidence="6">G-protein coupled receptors family 1 profile domain-containing protein</fullName>
    </recommendedName>
</protein>
<comment type="caution">
    <text evidence="7">The sequence shown here is derived from an EMBL/GenBank/DDBJ whole genome shotgun (WGS) entry which is preliminary data.</text>
</comment>
<dbReference type="SUPFAM" id="SSF81321">
    <property type="entry name" value="Family A G protein-coupled receptor-like"/>
    <property type="match status" value="1"/>
</dbReference>
<dbReference type="Pfam" id="PF10320">
    <property type="entry name" value="7TM_GPCR_Srsx"/>
    <property type="match status" value="1"/>
</dbReference>
<evidence type="ECO:0000313" key="7">
    <source>
        <dbReference type="EMBL" id="KAK0414214.1"/>
    </source>
</evidence>
<feature type="transmembrane region" description="Helical" evidence="5">
    <location>
        <begin position="210"/>
        <end position="228"/>
    </location>
</feature>
<proteinExistence type="predicted"/>
<dbReference type="AlphaFoldDB" id="A0AA39LYQ6"/>
<evidence type="ECO:0000256" key="4">
    <source>
        <dbReference type="ARBA" id="ARBA00023136"/>
    </source>
</evidence>
<feature type="domain" description="G-protein coupled receptors family 1 profile" evidence="6">
    <location>
        <begin position="49"/>
        <end position="303"/>
    </location>
</feature>
<dbReference type="Gene3D" id="1.20.1070.10">
    <property type="entry name" value="Rhodopsin 7-helix transmembrane proteins"/>
    <property type="match status" value="1"/>
</dbReference>
<evidence type="ECO:0000313" key="8">
    <source>
        <dbReference type="Proteomes" id="UP001175271"/>
    </source>
</evidence>
<feature type="transmembrane region" description="Helical" evidence="5">
    <location>
        <begin position="70"/>
        <end position="89"/>
    </location>
</feature>
<comment type="subcellular location">
    <subcellularLocation>
        <location evidence="1">Membrane</location>
    </subcellularLocation>
</comment>
<dbReference type="PANTHER" id="PTHR23360">
    <property type="entry name" value="G-PROTEIN COUPLED RECEPTORS FAMILY 1 PROFILE DOMAIN-CONTAINING PROTEIN-RELATED"/>
    <property type="match status" value="1"/>
</dbReference>
<reference evidence="7" key="1">
    <citation type="submission" date="2023-06" db="EMBL/GenBank/DDBJ databases">
        <title>Genomic analysis of the entomopathogenic nematode Steinernema hermaphroditum.</title>
        <authorList>
            <person name="Schwarz E.M."/>
            <person name="Heppert J.K."/>
            <person name="Baniya A."/>
            <person name="Schwartz H.T."/>
            <person name="Tan C.-H."/>
            <person name="Antoshechkin I."/>
            <person name="Sternberg P.W."/>
            <person name="Goodrich-Blair H."/>
            <person name="Dillman A.R."/>
        </authorList>
    </citation>
    <scope>NUCLEOTIDE SEQUENCE</scope>
    <source>
        <strain evidence="7">PS9179</strain>
        <tissue evidence="7">Whole animal</tissue>
    </source>
</reference>
<evidence type="ECO:0000256" key="1">
    <source>
        <dbReference type="ARBA" id="ARBA00004370"/>
    </source>
</evidence>
<dbReference type="InterPro" id="IPR017452">
    <property type="entry name" value="GPCR_Rhodpsn_7TM"/>
</dbReference>
<keyword evidence="3 5" id="KW-1133">Transmembrane helix</keyword>
<dbReference type="PROSITE" id="PS50262">
    <property type="entry name" value="G_PROTEIN_RECEP_F1_2"/>
    <property type="match status" value="1"/>
</dbReference>